<evidence type="ECO:0000313" key="1">
    <source>
        <dbReference type="EMBL" id="OWM63870.1"/>
    </source>
</evidence>
<gene>
    <name evidence="1" type="ORF">CDL15_Pgr006132</name>
</gene>
<accession>A0A218VUW9</accession>
<comment type="caution">
    <text evidence="1">The sequence shown here is derived from an EMBL/GenBank/DDBJ whole genome shotgun (WGS) entry which is preliminary data.</text>
</comment>
<evidence type="ECO:0000313" key="2">
    <source>
        <dbReference type="Proteomes" id="UP000197138"/>
    </source>
</evidence>
<name>A0A218VUW9_PUNGR</name>
<dbReference type="EMBL" id="MTKT01005880">
    <property type="protein sequence ID" value="OWM63870.1"/>
    <property type="molecule type" value="Genomic_DNA"/>
</dbReference>
<dbReference type="AlphaFoldDB" id="A0A218VUW9"/>
<protein>
    <submittedName>
        <fullName evidence="1">Uncharacterized protein</fullName>
    </submittedName>
</protein>
<sequence length="69" mass="7290">MCRADATPNVLICRRPASPLGRLLVALPDAGSVVGEIVVCWGYPGLTMKDSSSRRSVHVPQGMGNQSPL</sequence>
<dbReference type="Proteomes" id="UP000197138">
    <property type="component" value="Unassembled WGS sequence"/>
</dbReference>
<proteinExistence type="predicted"/>
<organism evidence="1 2">
    <name type="scientific">Punica granatum</name>
    <name type="common">Pomegranate</name>
    <dbReference type="NCBI Taxonomy" id="22663"/>
    <lineage>
        <taxon>Eukaryota</taxon>
        <taxon>Viridiplantae</taxon>
        <taxon>Streptophyta</taxon>
        <taxon>Embryophyta</taxon>
        <taxon>Tracheophyta</taxon>
        <taxon>Spermatophyta</taxon>
        <taxon>Magnoliopsida</taxon>
        <taxon>eudicotyledons</taxon>
        <taxon>Gunneridae</taxon>
        <taxon>Pentapetalae</taxon>
        <taxon>rosids</taxon>
        <taxon>malvids</taxon>
        <taxon>Myrtales</taxon>
        <taxon>Lythraceae</taxon>
        <taxon>Punica</taxon>
    </lineage>
</organism>
<reference evidence="2" key="1">
    <citation type="journal article" date="2017" name="Plant J.">
        <title>The pomegranate (Punica granatum L.) genome and the genomics of punicalagin biosynthesis.</title>
        <authorList>
            <person name="Qin G."/>
            <person name="Xu C."/>
            <person name="Ming R."/>
            <person name="Tang H."/>
            <person name="Guyot R."/>
            <person name="Kramer E.M."/>
            <person name="Hu Y."/>
            <person name="Yi X."/>
            <person name="Qi Y."/>
            <person name="Xu X."/>
            <person name="Gao Z."/>
            <person name="Pan H."/>
            <person name="Jian J."/>
            <person name="Tian Y."/>
            <person name="Yue Z."/>
            <person name="Xu Y."/>
        </authorList>
    </citation>
    <scope>NUCLEOTIDE SEQUENCE [LARGE SCALE GENOMIC DNA]</scope>
    <source>
        <strain evidence="2">cv. Dabenzi</strain>
    </source>
</reference>